<organism evidence="2 3">
    <name type="scientific">Saccoglossus kowalevskii</name>
    <name type="common">Acorn worm</name>
    <dbReference type="NCBI Taxonomy" id="10224"/>
    <lineage>
        <taxon>Eukaryota</taxon>
        <taxon>Metazoa</taxon>
        <taxon>Hemichordata</taxon>
        <taxon>Enteropneusta</taxon>
        <taxon>Harrimaniidae</taxon>
        <taxon>Saccoglossus</taxon>
    </lineage>
</organism>
<evidence type="ECO:0000313" key="3">
    <source>
        <dbReference type="RefSeq" id="XP_006825090.1"/>
    </source>
</evidence>
<dbReference type="GeneID" id="102801856"/>
<evidence type="ECO:0000313" key="2">
    <source>
        <dbReference type="Proteomes" id="UP000694865"/>
    </source>
</evidence>
<dbReference type="Pfam" id="PF00685">
    <property type="entry name" value="Sulfotransfer_1"/>
    <property type="match status" value="1"/>
</dbReference>
<dbReference type="InterPro" id="IPR027417">
    <property type="entry name" value="P-loop_NTPase"/>
</dbReference>
<dbReference type="RefSeq" id="XP_006825090.1">
    <property type="nucleotide sequence ID" value="XM_006825027.1"/>
</dbReference>
<dbReference type="PANTHER" id="PTHR10704:SF71">
    <property type="entry name" value="CARBOHYDRATE SULFOTRANSFERASE 1-LIKE"/>
    <property type="match status" value="1"/>
</dbReference>
<keyword evidence="2" id="KW-1185">Reference proteome</keyword>
<sequence length="284" mass="32557">MESFTAITKTIDAMREAKVLKTTDDIRRKTNDAKVILVAAHRTGSSFTAYFLNHIRKWRLAVEGSDTLKDACKQSVGCSTLTPEQLSESCDTFKHVAMKVIRLDSLTLLESLVVEDRMNLKVLHLVRDPRGVASSRKRFYGYTEKKPLVDSMNTYCQSTVEKLEFSSNIPDWLKGRYKRIRYEDIAIDPLKTAKIIYHFINLPLPSIVTDWISANTKQDNINSMSKMSTHKNSTAAAQSWRSRLLYDDVEEIQSLTQCHKLMDMMNYYAIDSPTQMTNLSFVTF</sequence>
<name>A0ABM0MYJ9_SACKO</name>
<feature type="domain" description="Sulfotransferase" evidence="1">
    <location>
        <begin position="33"/>
        <end position="262"/>
    </location>
</feature>
<proteinExistence type="predicted"/>
<dbReference type="PANTHER" id="PTHR10704">
    <property type="entry name" value="CARBOHYDRATE SULFOTRANSFERASE"/>
    <property type="match status" value="1"/>
</dbReference>
<gene>
    <name evidence="3" type="primary">LOC102801856</name>
</gene>
<dbReference type="Gene3D" id="3.40.50.300">
    <property type="entry name" value="P-loop containing nucleotide triphosphate hydrolases"/>
    <property type="match status" value="1"/>
</dbReference>
<accession>A0ABM0MYJ9</accession>
<dbReference type="SUPFAM" id="SSF52540">
    <property type="entry name" value="P-loop containing nucleoside triphosphate hydrolases"/>
    <property type="match status" value="1"/>
</dbReference>
<dbReference type="InterPro" id="IPR051135">
    <property type="entry name" value="Gal/GlcNAc/GalNAc_ST"/>
</dbReference>
<protein>
    <submittedName>
        <fullName evidence="3">Carbohydrate sulfotransferase 1-like</fullName>
    </submittedName>
</protein>
<dbReference type="InterPro" id="IPR000863">
    <property type="entry name" value="Sulfotransferase_dom"/>
</dbReference>
<evidence type="ECO:0000259" key="1">
    <source>
        <dbReference type="Pfam" id="PF00685"/>
    </source>
</evidence>
<reference evidence="3" key="1">
    <citation type="submission" date="2025-08" db="UniProtKB">
        <authorList>
            <consortium name="RefSeq"/>
        </authorList>
    </citation>
    <scope>IDENTIFICATION</scope>
    <source>
        <tissue evidence="3">Testes</tissue>
    </source>
</reference>
<dbReference type="Proteomes" id="UP000694865">
    <property type="component" value="Unplaced"/>
</dbReference>